<protein>
    <submittedName>
        <fullName evidence="1">Uncharacterized protein</fullName>
    </submittedName>
</protein>
<evidence type="ECO:0000313" key="2">
    <source>
        <dbReference type="Proteomes" id="UP001058458"/>
    </source>
</evidence>
<dbReference type="Proteomes" id="UP001058458">
    <property type="component" value="Chromosome"/>
</dbReference>
<accession>A0AB38QUU8</accession>
<dbReference type="RefSeq" id="WP_013876629.1">
    <property type="nucleotide sequence ID" value="NZ_BHZK01000001.1"/>
</dbReference>
<sequence length="85" mass="9550">MHSKRLTMAKHMACRKKKRTRICKTGWRAVNKAVATGGTGSDGKDVRKSGSLLMIGKRRRLATQAGEKIVKETATMFKTEKEWKS</sequence>
<name>A0AB38QUU8_PARTM</name>
<evidence type="ECO:0000313" key="1">
    <source>
        <dbReference type="EMBL" id="UOE75367.1"/>
    </source>
</evidence>
<dbReference type="EMBL" id="CP063414">
    <property type="protein sequence ID" value="UOE75367.1"/>
    <property type="molecule type" value="Genomic_DNA"/>
</dbReference>
<organism evidence="1 2">
    <name type="scientific">Parageobacillus thermoglucosidasius</name>
    <name type="common">Geobacillus thermoglucosidasius</name>
    <dbReference type="NCBI Taxonomy" id="1426"/>
    <lineage>
        <taxon>Bacteria</taxon>
        <taxon>Bacillati</taxon>
        <taxon>Bacillota</taxon>
        <taxon>Bacilli</taxon>
        <taxon>Bacillales</taxon>
        <taxon>Anoxybacillaceae</taxon>
        <taxon>Parageobacillus</taxon>
    </lineage>
</organism>
<dbReference type="AlphaFoldDB" id="A0AB38QUU8"/>
<gene>
    <name evidence="1" type="ORF">IMI45_13705</name>
</gene>
<proteinExistence type="predicted"/>
<reference evidence="1" key="1">
    <citation type="submission" date="2020-10" db="EMBL/GenBank/DDBJ databases">
        <authorList>
            <person name="Delgado J.A."/>
            <person name="Gonzalez J.M."/>
        </authorList>
    </citation>
    <scope>NUCLEOTIDE SEQUENCE</scope>
    <source>
        <strain evidence="1">23.6</strain>
    </source>
</reference>